<evidence type="ECO:0000256" key="3">
    <source>
        <dbReference type="ARBA" id="ARBA00022694"/>
    </source>
</evidence>
<keyword evidence="3 5" id="KW-0819">tRNA processing</keyword>
<dbReference type="SUPFAM" id="SSF55120">
    <property type="entry name" value="Pseudouridine synthase"/>
    <property type="match status" value="1"/>
</dbReference>
<dbReference type="InterPro" id="IPR002501">
    <property type="entry name" value="PsdUridine_synth_N"/>
</dbReference>
<dbReference type="GO" id="GO:0003723">
    <property type="term" value="F:RNA binding"/>
    <property type="evidence" value="ECO:0007669"/>
    <property type="project" value="InterPro"/>
</dbReference>
<dbReference type="EMBL" id="JAJEPS010000003">
    <property type="protein sequence ID" value="MCC2125552.1"/>
    <property type="molecule type" value="Genomic_DNA"/>
</dbReference>
<protein>
    <recommendedName>
        <fullName evidence="5">tRNA pseudouridine synthase B</fullName>
        <ecNumber evidence="5">5.4.99.25</ecNumber>
    </recommendedName>
    <alternativeName>
        <fullName evidence="5">tRNA pseudouridine(55) synthase</fullName>
        <shortName evidence="5">Psi55 synthase</shortName>
    </alternativeName>
    <alternativeName>
        <fullName evidence="5">tRNA pseudouridylate synthase</fullName>
    </alternativeName>
    <alternativeName>
        <fullName evidence="5">tRNA-uridine isomerase</fullName>
    </alternativeName>
</protein>
<evidence type="ECO:0000259" key="6">
    <source>
        <dbReference type="Pfam" id="PF01509"/>
    </source>
</evidence>
<dbReference type="InterPro" id="IPR014780">
    <property type="entry name" value="tRNA_psdUridine_synth_TruB"/>
</dbReference>
<feature type="domain" description="tRNA pseudouridylate synthase B C-terminal" evidence="7">
    <location>
        <begin position="172"/>
        <end position="230"/>
    </location>
</feature>
<dbReference type="CDD" id="cd02573">
    <property type="entry name" value="PseudoU_synth_EcTruB"/>
    <property type="match status" value="1"/>
</dbReference>
<gene>
    <name evidence="5 8" type="primary">truB</name>
    <name evidence="8" type="ORF">LKD36_05095</name>
</gene>
<dbReference type="AlphaFoldDB" id="A0AAE3A3V5"/>
<comment type="function">
    <text evidence="5">Responsible for synthesis of pseudouridine from uracil-55 in the psi GC loop of transfer RNAs.</text>
</comment>
<feature type="active site" description="Nucleophile" evidence="5">
    <location>
        <position position="39"/>
    </location>
</feature>
<dbReference type="FunFam" id="3.30.2350.10:FF:000011">
    <property type="entry name" value="tRNA pseudouridine synthase B"/>
    <property type="match status" value="1"/>
</dbReference>
<reference evidence="8 9" key="1">
    <citation type="submission" date="2021-10" db="EMBL/GenBank/DDBJ databases">
        <title>Anaerobic single-cell dispensing facilitates the cultivation of human gut bacteria.</title>
        <authorList>
            <person name="Afrizal A."/>
        </authorList>
    </citation>
    <scope>NUCLEOTIDE SEQUENCE [LARGE SCALE GENOMIC DNA]</scope>
    <source>
        <strain evidence="8 9">CLA-AA-H276</strain>
    </source>
</reference>
<keyword evidence="9" id="KW-1185">Reference proteome</keyword>
<comment type="similarity">
    <text evidence="2 5">Belongs to the pseudouridine synthase TruB family. Type 1 subfamily.</text>
</comment>
<comment type="catalytic activity">
    <reaction evidence="1 5">
        <text>uridine(55) in tRNA = pseudouridine(55) in tRNA</text>
        <dbReference type="Rhea" id="RHEA:42532"/>
        <dbReference type="Rhea" id="RHEA-COMP:10101"/>
        <dbReference type="Rhea" id="RHEA-COMP:10102"/>
        <dbReference type="ChEBI" id="CHEBI:65314"/>
        <dbReference type="ChEBI" id="CHEBI:65315"/>
        <dbReference type="EC" id="5.4.99.25"/>
    </reaction>
</comment>
<proteinExistence type="inferred from homology"/>
<comment type="caution">
    <text evidence="8">The sequence shown here is derived from an EMBL/GenBank/DDBJ whole genome shotgun (WGS) entry which is preliminary data.</text>
</comment>
<evidence type="ECO:0000256" key="5">
    <source>
        <dbReference type="HAMAP-Rule" id="MF_01080"/>
    </source>
</evidence>
<dbReference type="Gene3D" id="3.30.2350.10">
    <property type="entry name" value="Pseudouridine synthase"/>
    <property type="match status" value="1"/>
</dbReference>
<dbReference type="EC" id="5.4.99.25" evidence="5"/>
<feature type="domain" description="Pseudouridine synthase II N-terminal" evidence="6">
    <location>
        <begin position="24"/>
        <end position="171"/>
    </location>
</feature>
<dbReference type="Proteomes" id="UP001198220">
    <property type="component" value="Unassembled WGS sequence"/>
</dbReference>
<keyword evidence="4 5" id="KW-0413">Isomerase</keyword>
<dbReference type="InterPro" id="IPR020103">
    <property type="entry name" value="PsdUridine_synth_cat_dom_sf"/>
</dbReference>
<evidence type="ECO:0000256" key="1">
    <source>
        <dbReference type="ARBA" id="ARBA00000385"/>
    </source>
</evidence>
<evidence type="ECO:0000259" key="7">
    <source>
        <dbReference type="Pfam" id="PF16198"/>
    </source>
</evidence>
<evidence type="ECO:0000256" key="2">
    <source>
        <dbReference type="ARBA" id="ARBA00005642"/>
    </source>
</evidence>
<accession>A0AAE3A3V5</accession>
<dbReference type="GO" id="GO:0160148">
    <property type="term" value="F:tRNA pseudouridine(55) synthase activity"/>
    <property type="evidence" value="ECO:0007669"/>
    <property type="project" value="UniProtKB-EC"/>
</dbReference>
<dbReference type="NCBIfam" id="TIGR00431">
    <property type="entry name" value="TruB"/>
    <property type="match status" value="1"/>
</dbReference>
<name>A0AAE3A3V5_9FIRM</name>
<dbReference type="Pfam" id="PF01509">
    <property type="entry name" value="TruB_N"/>
    <property type="match status" value="1"/>
</dbReference>
<evidence type="ECO:0000313" key="9">
    <source>
        <dbReference type="Proteomes" id="UP001198220"/>
    </source>
</evidence>
<evidence type="ECO:0000256" key="4">
    <source>
        <dbReference type="ARBA" id="ARBA00023235"/>
    </source>
</evidence>
<dbReference type="InterPro" id="IPR032819">
    <property type="entry name" value="TruB_C"/>
</dbReference>
<dbReference type="GO" id="GO:1990481">
    <property type="term" value="P:mRNA pseudouridine synthesis"/>
    <property type="evidence" value="ECO:0007669"/>
    <property type="project" value="TreeGrafter"/>
</dbReference>
<dbReference type="Pfam" id="PF16198">
    <property type="entry name" value="TruB_C_2"/>
    <property type="match status" value="1"/>
</dbReference>
<dbReference type="RefSeq" id="WP_308458948.1">
    <property type="nucleotide sequence ID" value="NZ_JAJEPS010000003.1"/>
</dbReference>
<dbReference type="GO" id="GO:0031119">
    <property type="term" value="P:tRNA pseudouridine synthesis"/>
    <property type="evidence" value="ECO:0007669"/>
    <property type="project" value="UniProtKB-UniRule"/>
</dbReference>
<evidence type="ECO:0000313" key="8">
    <source>
        <dbReference type="EMBL" id="MCC2125552.1"/>
    </source>
</evidence>
<sequence>MINGVINIYKERGFTSHDVVAKLRGILKQKKIGHTGTLDPDAEGVLPVCLGKGTRLCDMLTDHSKVYEAVLLLGQSTDTQDVSGNVLQEAPVDVSEEEVREAIMSFVGPYDQIPPMYSALKVNGQKLCDLARAGKEVERKARPVEIYEIQIEEIHLPRVRMNVFCSKGTYIRTLCHDIGEKLKCHGCMESLLRTRVGQFLLKDSLTLAQVETYRDENRITEIVMPVDQVFSDCPALKLTKEAAKLGYNGNPFTSTQALTENDQMVEKSSDISLDGGKWFRVYDPEGVFIGVYAYDSKRDQFRPEKMFYEK</sequence>
<dbReference type="PANTHER" id="PTHR13767">
    <property type="entry name" value="TRNA-PSEUDOURIDINE SYNTHASE"/>
    <property type="match status" value="1"/>
</dbReference>
<dbReference type="PANTHER" id="PTHR13767:SF2">
    <property type="entry name" value="PSEUDOURIDYLATE SYNTHASE TRUB1"/>
    <property type="match status" value="1"/>
</dbReference>
<organism evidence="8 9">
    <name type="scientific">Hominiventricola filiformis</name>
    <dbReference type="NCBI Taxonomy" id="2885352"/>
    <lineage>
        <taxon>Bacteria</taxon>
        <taxon>Bacillati</taxon>
        <taxon>Bacillota</taxon>
        <taxon>Clostridia</taxon>
        <taxon>Lachnospirales</taxon>
        <taxon>Lachnospiraceae</taxon>
        <taxon>Hominiventricola</taxon>
    </lineage>
</organism>
<dbReference type="HAMAP" id="MF_01080">
    <property type="entry name" value="TruB_bact"/>
    <property type="match status" value="1"/>
</dbReference>